<protein>
    <submittedName>
        <fullName evidence="2">Uncharacterized protein</fullName>
    </submittedName>
</protein>
<dbReference type="InParanoid" id="A0A151ZFH1"/>
<feature type="chain" id="PRO_5007593239" evidence="1">
    <location>
        <begin position="22"/>
        <end position="194"/>
    </location>
</feature>
<comment type="caution">
    <text evidence="2">The sequence shown here is derived from an EMBL/GenBank/DDBJ whole genome shotgun (WGS) entry which is preliminary data.</text>
</comment>
<keyword evidence="3" id="KW-1185">Reference proteome</keyword>
<reference evidence="2 3" key="1">
    <citation type="submission" date="2015-12" db="EMBL/GenBank/DDBJ databases">
        <title>Dictyostelia acquired genes for synthesis and detection of signals that induce cell-type specialization by lateral gene transfer from prokaryotes.</title>
        <authorList>
            <person name="Gloeckner G."/>
            <person name="Schaap P."/>
        </authorList>
    </citation>
    <scope>NUCLEOTIDE SEQUENCE [LARGE SCALE GENOMIC DNA]</scope>
    <source>
        <strain evidence="2 3">TK</strain>
    </source>
</reference>
<evidence type="ECO:0000313" key="3">
    <source>
        <dbReference type="Proteomes" id="UP000076078"/>
    </source>
</evidence>
<evidence type="ECO:0000256" key="1">
    <source>
        <dbReference type="SAM" id="SignalP"/>
    </source>
</evidence>
<dbReference type="AlphaFoldDB" id="A0A151ZFH1"/>
<dbReference type="EMBL" id="LODT01000029">
    <property type="protein sequence ID" value="KYQ92659.1"/>
    <property type="molecule type" value="Genomic_DNA"/>
</dbReference>
<dbReference type="Pfam" id="PF11912">
    <property type="entry name" value="CfaA_B_C"/>
    <property type="match status" value="1"/>
</dbReference>
<keyword evidence="1" id="KW-0732">Signal</keyword>
<accession>A0A151ZFH1</accession>
<proteinExistence type="predicted"/>
<sequence length="194" mass="22227">MLKTVVLIVLLCLGLVEYSLATTNKEYLNFYPSSNCFNDTKQHMGYTVMLSNDGTVCLVNENEDISYLFTPYDNNSTYIMNTYDYQTCSNTLLSSDKITLNTCVNIPSSTENSFLFTTSTTPLITSESVLLYNNNCNKNIITYYSNNFYDDQSSQKYFCQKLHNKEPFTPYYYACEEGECEDHPISCGGCYQFL</sequence>
<organism evidence="2 3">
    <name type="scientific">Tieghemostelium lacteum</name>
    <name type="common">Slime mold</name>
    <name type="synonym">Dictyostelium lacteum</name>
    <dbReference type="NCBI Taxonomy" id="361077"/>
    <lineage>
        <taxon>Eukaryota</taxon>
        <taxon>Amoebozoa</taxon>
        <taxon>Evosea</taxon>
        <taxon>Eumycetozoa</taxon>
        <taxon>Dictyostelia</taxon>
        <taxon>Dictyosteliales</taxon>
        <taxon>Raperosteliaceae</taxon>
        <taxon>Tieghemostelium</taxon>
    </lineage>
</organism>
<evidence type="ECO:0000313" key="2">
    <source>
        <dbReference type="EMBL" id="KYQ92659.1"/>
    </source>
</evidence>
<dbReference type="InterPro" id="IPR021837">
    <property type="entry name" value="CfaA/B/C"/>
</dbReference>
<gene>
    <name evidence="2" type="ORF">DLAC_06653</name>
</gene>
<dbReference type="Proteomes" id="UP000076078">
    <property type="component" value="Unassembled WGS sequence"/>
</dbReference>
<name>A0A151ZFH1_TIELA</name>
<feature type="signal peptide" evidence="1">
    <location>
        <begin position="1"/>
        <end position="21"/>
    </location>
</feature>